<reference evidence="2 3" key="1">
    <citation type="submission" date="2019-02" db="EMBL/GenBank/DDBJ databases">
        <title>Pedobacter sp. nov., a novel speices isolated from soil of pinguins habitat in Antarcitica.</title>
        <authorList>
            <person name="He R.-H."/>
        </authorList>
    </citation>
    <scope>NUCLEOTIDE SEQUENCE [LARGE SCALE GENOMIC DNA]</scope>
    <source>
        <strain evidence="2 3">E01020</strain>
    </source>
</reference>
<sequence>MTSAILIIIHKPDPQESELASLEQCWKKLNNYKIVLIFPKGMDIGAYLPVAPNISHVAINPKWLSTYRNFNKLKTNPLLYKLFSSFDFILFYELDAWVFNDELQYWCSQNYDYIGAPWYEDLHNANSDSKFIGVGNGGFSLRKVKSHLKVLYSFSYVNSPVEMMKETFKNRGLTFRSLLHVVSNFTFRNNTFYLFNNFNSGEDIFWGQIVSRSFKNFRLPNERTASKFAMEVKAPQLYKENNNILPFGCHAWERYHKDFWMQFIKVKEENE</sequence>
<keyword evidence="3" id="KW-1185">Reference proteome</keyword>
<dbReference type="OrthoDB" id="7391526at2"/>
<gene>
    <name evidence="2" type="ORF">EZJ43_14510</name>
</gene>
<evidence type="ECO:0000313" key="2">
    <source>
        <dbReference type="EMBL" id="TDG35304.1"/>
    </source>
</evidence>
<dbReference type="Pfam" id="PF18922">
    <property type="entry name" value="DUF5672"/>
    <property type="match status" value="1"/>
</dbReference>
<dbReference type="EMBL" id="SJCY01000011">
    <property type="protein sequence ID" value="TDG35304.1"/>
    <property type="molecule type" value="Genomic_DNA"/>
</dbReference>
<dbReference type="Proteomes" id="UP000295668">
    <property type="component" value="Unassembled WGS sequence"/>
</dbReference>
<dbReference type="AlphaFoldDB" id="A0A4R5MIC9"/>
<proteinExistence type="predicted"/>
<name>A0A4R5MIC9_9SPHI</name>
<accession>A0A4R5MIC9</accession>
<dbReference type="RefSeq" id="WP_133263435.1">
    <property type="nucleotide sequence ID" value="NZ_SJCY01000011.1"/>
</dbReference>
<feature type="domain" description="DUF5672" evidence="1">
    <location>
        <begin position="56"/>
        <end position="250"/>
    </location>
</feature>
<organism evidence="2 3">
    <name type="scientific">Pedobacter changchengzhani</name>
    <dbReference type="NCBI Taxonomy" id="2529274"/>
    <lineage>
        <taxon>Bacteria</taxon>
        <taxon>Pseudomonadati</taxon>
        <taxon>Bacteroidota</taxon>
        <taxon>Sphingobacteriia</taxon>
        <taxon>Sphingobacteriales</taxon>
        <taxon>Sphingobacteriaceae</taxon>
        <taxon>Pedobacter</taxon>
    </lineage>
</organism>
<comment type="caution">
    <text evidence="2">The sequence shown here is derived from an EMBL/GenBank/DDBJ whole genome shotgun (WGS) entry which is preliminary data.</text>
</comment>
<dbReference type="InterPro" id="IPR043729">
    <property type="entry name" value="DUF5672"/>
</dbReference>
<evidence type="ECO:0000259" key="1">
    <source>
        <dbReference type="Pfam" id="PF18922"/>
    </source>
</evidence>
<protein>
    <recommendedName>
        <fullName evidence="1">DUF5672 domain-containing protein</fullName>
    </recommendedName>
</protein>
<evidence type="ECO:0000313" key="3">
    <source>
        <dbReference type="Proteomes" id="UP000295668"/>
    </source>
</evidence>